<evidence type="ECO:0000313" key="5">
    <source>
        <dbReference type="Proteomes" id="UP000763505"/>
    </source>
</evidence>
<dbReference type="Proteomes" id="UP000763505">
    <property type="component" value="Unassembled WGS sequence"/>
</dbReference>
<keyword evidence="1" id="KW-0808">Transferase</keyword>
<dbReference type="PROSITE" id="PS51186">
    <property type="entry name" value="GNAT"/>
    <property type="match status" value="1"/>
</dbReference>
<sequence>MIRKASISDANEIAYILVHSWQINFKGIIPDDYLNKMDVEKITEGIKKTIEVSTLFVYVVENKVVGFVGCGHNRIQKFSSFDRELHAIHVLPEYKGNGIGKALFVEVRDLILNQGYTNMVLSVFEDNPATFFYEKLGGKLLGTRTVEYGGTQCVERVYGWNFI</sequence>
<dbReference type="CDD" id="cd04301">
    <property type="entry name" value="NAT_SF"/>
    <property type="match status" value="1"/>
</dbReference>
<dbReference type="SUPFAM" id="SSF55729">
    <property type="entry name" value="Acyl-CoA N-acyltransferases (Nat)"/>
    <property type="match status" value="1"/>
</dbReference>
<name>A0A921B5V1_9STAP</name>
<accession>A0A921B5V1</accession>
<organism evidence="4 5">
    <name type="scientific">Aliicoccus persicus</name>
    <dbReference type="NCBI Taxonomy" id="930138"/>
    <lineage>
        <taxon>Bacteria</taxon>
        <taxon>Bacillati</taxon>
        <taxon>Bacillota</taxon>
        <taxon>Bacilli</taxon>
        <taxon>Bacillales</taxon>
        <taxon>Staphylococcaceae</taxon>
        <taxon>Aliicoccus</taxon>
    </lineage>
</organism>
<evidence type="ECO:0000259" key="3">
    <source>
        <dbReference type="PROSITE" id="PS51186"/>
    </source>
</evidence>
<keyword evidence="2" id="KW-0012">Acyltransferase</keyword>
<dbReference type="InterPro" id="IPR016181">
    <property type="entry name" value="Acyl_CoA_acyltransferase"/>
</dbReference>
<reference evidence="4" key="1">
    <citation type="journal article" date="2021" name="PeerJ">
        <title>Extensive microbial diversity within the chicken gut microbiome revealed by metagenomics and culture.</title>
        <authorList>
            <person name="Gilroy R."/>
            <person name="Ravi A."/>
            <person name="Getino M."/>
            <person name="Pursley I."/>
            <person name="Horton D.L."/>
            <person name="Alikhan N.F."/>
            <person name="Baker D."/>
            <person name="Gharbi K."/>
            <person name="Hall N."/>
            <person name="Watson M."/>
            <person name="Adriaenssens E.M."/>
            <person name="Foster-Nyarko E."/>
            <person name="Jarju S."/>
            <person name="Secka A."/>
            <person name="Antonio M."/>
            <person name="Oren A."/>
            <person name="Chaudhuri R.R."/>
            <person name="La Ragione R."/>
            <person name="Hildebrand F."/>
            <person name="Pallen M.J."/>
        </authorList>
    </citation>
    <scope>NUCLEOTIDE SEQUENCE</scope>
    <source>
        <strain evidence="4">6019</strain>
    </source>
</reference>
<feature type="domain" description="N-acetyltransferase" evidence="3">
    <location>
        <begin position="1"/>
        <end position="163"/>
    </location>
</feature>
<dbReference type="AlphaFoldDB" id="A0A921B5V1"/>
<dbReference type="Gene3D" id="3.40.630.30">
    <property type="match status" value="1"/>
</dbReference>
<dbReference type="EMBL" id="DYYI01000027">
    <property type="protein sequence ID" value="HJE19275.1"/>
    <property type="molecule type" value="Genomic_DNA"/>
</dbReference>
<gene>
    <name evidence="4" type="ORF">K8V35_02860</name>
</gene>
<proteinExistence type="predicted"/>
<dbReference type="InterPro" id="IPR000182">
    <property type="entry name" value="GNAT_dom"/>
</dbReference>
<evidence type="ECO:0000256" key="1">
    <source>
        <dbReference type="ARBA" id="ARBA00022679"/>
    </source>
</evidence>
<evidence type="ECO:0000256" key="2">
    <source>
        <dbReference type="ARBA" id="ARBA00023315"/>
    </source>
</evidence>
<protein>
    <submittedName>
        <fullName evidence="4">GNAT family N-acetyltransferase</fullName>
    </submittedName>
</protein>
<dbReference type="InterPro" id="IPR050832">
    <property type="entry name" value="Bact_Acetyltransf"/>
</dbReference>
<dbReference type="Pfam" id="PF00583">
    <property type="entry name" value="Acetyltransf_1"/>
    <property type="match status" value="1"/>
</dbReference>
<comment type="caution">
    <text evidence="4">The sequence shown here is derived from an EMBL/GenBank/DDBJ whole genome shotgun (WGS) entry which is preliminary data.</text>
</comment>
<evidence type="ECO:0000313" key="4">
    <source>
        <dbReference type="EMBL" id="HJE19275.1"/>
    </source>
</evidence>
<reference evidence="4" key="2">
    <citation type="submission" date="2021-09" db="EMBL/GenBank/DDBJ databases">
        <authorList>
            <person name="Gilroy R."/>
        </authorList>
    </citation>
    <scope>NUCLEOTIDE SEQUENCE</scope>
    <source>
        <strain evidence="4">6019</strain>
    </source>
</reference>
<dbReference type="GO" id="GO:0016747">
    <property type="term" value="F:acyltransferase activity, transferring groups other than amino-acyl groups"/>
    <property type="evidence" value="ECO:0007669"/>
    <property type="project" value="InterPro"/>
</dbReference>
<dbReference type="PANTHER" id="PTHR43877">
    <property type="entry name" value="AMINOALKYLPHOSPHONATE N-ACETYLTRANSFERASE-RELATED-RELATED"/>
    <property type="match status" value="1"/>
</dbReference>